<evidence type="ECO:0000313" key="2">
    <source>
        <dbReference type="EMBL" id="MEL1243244.1"/>
    </source>
</evidence>
<feature type="chain" id="PRO_5046906867" description="VCBS repeat-containing protein" evidence="1">
    <location>
        <begin position="20"/>
        <end position="288"/>
    </location>
</feature>
<evidence type="ECO:0000256" key="1">
    <source>
        <dbReference type="SAM" id="SignalP"/>
    </source>
</evidence>
<dbReference type="InterPro" id="IPR058087">
    <property type="entry name" value="XAC2610_dom"/>
</dbReference>
<proteinExistence type="predicted"/>
<keyword evidence="1" id="KW-0732">Signal</keyword>
<feature type="signal peptide" evidence="1">
    <location>
        <begin position="1"/>
        <end position="19"/>
    </location>
</feature>
<dbReference type="Proteomes" id="UP001464555">
    <property type="component" value="Unassembled WGS sequence"/>
</dbReference>
<sequence>MKKIIALFLLVCGTVYGQASYKGTLDIYPIELVTHVYSDGPVNALYAYSKYDTPITINGELKNRTLTLFETNKAGDTIANFTFTYFNTRADVVHGLWTGNGKQLEVRLQKQFDLSEDEPESQWYNRLLLMSGSTAKFYFKEELTRLKDDWTSRVTAVNIYEKGTDKLVQRIPVECQLWGINAIQVGDFNFDGLEDFSVFEQSYAGANTSSLYFLFDKKTGQFFNSGFEGATFDFDQEKKLVYEHNSCCMNTSVMNATYKVVNNKLVVVEKKCLQYDEATGDYKEINCD</sequence>
<evidence type="ECO:0000313" key="3">
    <source>
        <dbReference type="Proteomes" id="UP001464555"/>
    </source>
</evidence>
<comment type="caution">
    <text evidence="2">The sequence shown here is derived from an EMBL/GenBank/DDBJ whole genome shotgun (WGS) entry which is preliminary data.</text>
</comment>
<protein>
    <recommendedName>
        <fullName evidence="4">VCBS repeat-containing protein</fullName>
    </recommendedName>
</protein>
<gene>
    <name evidence="2" type="ORF">AAEO56_03125</name>
</gene>
<keyword evidence="3" id="KW-1185">Reference proteome</keyword>
<name>A0ABU9HSV2_9FLAO</name>
<dbReference type="EMBL" id="JBBYHR010000002">
    <property type="protein sequence ID" value="MEL1243244.1"/>
    <property type="molecule type" value="Genomic_DNA"/>
</dbReference>
<organism evidence="2 3">
    <name type="scientific">Flavobacterium arundinis</name>
    <dbReference type="NCBI Taxonomy" id="3139143"/>
    <lineage>
        <taxon>Bacteria</taxon>
        <taxon>Pseudomonadati</taxon>
        <taxon>Bacteroidota</taxon>
        <taxon>Flavobacteriia</taxon>
        <taxon>Flavobacteriales</taxon>
        <taxon>Flavobacteriaceae</taxon>
        <taxon>Flavobacterium</taxon>
    </lineage>
</organism>
<evidence type="ECO:0008006" key="4">
    <source>
        <dbReference type="Google" id="ProtNLM"/>
    </source>
</evidence>
<dbReference type="RefSeq" id="WP_341695569.1">
    <property type="nucleotide sequence ID" value="NZ_JBBYHR010000002.1"/>
</dbReference>
<dbReference type="NCBIfam" id="NF047539">
    <property type="entry name" value="XAC2610_fam"/>
    <property type="match status" value="1"/>
</dbReference>
<reference evidence="2 3" key="1">
    <citation type="submission" date="2024-04" db="EMBL/GenBank/DDBJ databases">
        <title>Flavobacterium sp. DGU11 16S ribosomal RNA gene Genome sequencing and assembly.</title>
        <authorList>
            <person name="Park S."/>
        </authorList>
    </citation>
    <scope>NUCLEOTIDE SEQUENCE [LARGE SCALE GENOMIC DNA]</scope>
    <source>
        <strain evidence="2 3">DGU11</strain>
    </source>
</reference>
<accession>A0ABU9HSV2</accession>